<dbReference type="AlphaFoldDB" id="A0A4Y3VMX5"/>
<evidence type="ECO:0000313" key="19">
    <source>
        <dbReference type="Proteomes" id="UP000317881"/>
    </source>
</evidence>
<dbReference type="GO" id="GO:0005507">
    <property type="term" value="F:copper ion binding"/>
    <property type="evidence" value="ECO:0007669"/>
    <property type="project" value="InterPro"/>
</dbReference>
<comment type="similarity">
    <text evidence="3">Belongs to the CopC family.</text>
</comment>
<feature type="transmembrane region" description="Helical" evidence="14">
    <location>
        <begin position="156"/>
        <end position="176"/>
    </location>
</feature>
<dbReference type="PANTHER" id="PTHR34820">
    <property type="entry name" value="INNER MEMBRANE PROTEIN YEBZ"/>
    <property type="match status" value="1"/>
</dbReference>
<keyword evidence="5 14" id="KW-0812">Transmembrane</keyword>
<dbReference type="GO" id="GO:0005886">
    <property type="term" value="C:plasma membrane"/>
    <property type="evidence" value="ECO:0007669"/>
    <property type="project" value="UniProtKB-SubCell"/>
</dbReference>
<evidence type="ECO:0000259" key="16">
    <source>
        <dbReference type="Pfam" id="PF04234"/>
    </source>
</evidence>
<keyword evidence="9 14" id="KW-1133">Transmembrane helix</keyword>
<feature type="transmembrane region" description="Helical" evidence="14">
    <location>
        <begin position="345"/>
        <end position="362"/>
    </location>
</feature>
<feature type="transmembrane region" description="Helical" evidence="14">
    <location>
        <begin position="237"/>
        <end position="257"/>
    </location>
</feature>
<comment type="caution">
    <text evidence="18">The sequence shown here is derived from an EMBL/GenBank/DDBJ whole genome shotgun (WGS) entry which is preliminary data.</text>
</comment>
<dbReference type="SUPFAM" id="SSF81296">
    <property type="entry name" value="E set domains"/>
    <property type="match status" value="1"/>
</dbReference>
<dbReference type="Pfam" id="PF04234">
    <property type="entry name" value="CopC"/>
    <property type="match status" value="1"/>
</dbReference>
<protein>
    <recommendedName>
        <fullName evidence="12">Protein YobA</fullName>
    </recommendedName>
</protein>
<evidence type="ECO:0000256" key="8">
    <source>
        <dbReference type="ARBA" id="ARBA00022764"/>
    </source>
</evidence>
<name>A0A4Y3VMX5_9ACTN</name>
<organism evidence="18 19">
    <name type="scientific">Streptomyces spinoverrucosus</name>
    <dbReference type="NCBI Taxonomy" id="284043"/>
    <lineage>
        <taxon>Bacteria</taxon>
        <taxon>Bacillati</taxon>
        <taxon>Actinomycetota</taxon>
        <taxon>Actinomycetes</taxon>
        <taxon>Kitasatosporales</taxon>
        <taxon>Streptomycetaceae</taxon>
        <taxon>Streptomyces</taxon>
    </lineage>
</organism>
<dbReference type="Proteomes" id="UP000317881">
    <property type="component" value="Unassembled WGS sequence"/>
</dbReference>
<feature type="domain" description="CopC" evidence="16">
    <location>
        <begin position="33"/>
        <end position="127"/>
    </location>
</feature>
<keyword evidence="6" id="KW-0479">Metal-binding</keyword>
<dbReference type="InterPro" id="IPR007348">
    <property type="entry name" value="CopC_dom"/>
</dbReference>
<evidence type="ECO:0000256" key="15">
    <source>
        <dbReference type="SAM" id="SignalP"/>
    </source>
</evidence>
<keyword evidence="19" id="KW-1185">Reference proteome</keyword>
<evidence type="ECO:0000256" key="13">
    <source>
        <dbReference type="SAM" id="MobiDB-lite"/>
    </source>
</evidence>
<dbReference type="PANTHER" id="PTHR34820:SF4">
    <property type="entry name" value="INNER MEMBRANE PROTEIN YEBZ"/>
    <property type="match status" value="1"/>
</dbReference>
<keyword evidence="4" id="KW-1003">Cell membrane</keyword>
<feature type="transmembrane region" description="Helical" evidence="14">
    <location>
        <begin position="490"/>
        <end position="508"/>
    </location>
</feature>
<dbReference type="GO" id="GO:0046688">
    <property type="term" value="P:response to copper ion"/>
    <property type="evidence" value="ECO:0007669"/>
    <property type="project" value="InterPro"/>
</dbReference>
<dbReference type="GO" id="GO:0042597">
    <property type="term" value="C:periplasmic space"/>
    <property type="evidence" value="ECO:0007669"/>
    <property type="project" value="UniProtKB-SubCell"/>
</dbReference>
<keyword evidence="7 15" id="KW-0732">Signal</keyword>
<feature type="chain" id="PRO_5021343014" description="Protein YobA" evidence="15">
    <location>
        <begin position="35"/>
        <end position="647"/>
    </location>
</feature>
<keyword evidence="11 14" id="KW-0472">Membrane</keyword>
<feature type="transmembrane region" description="Helical" evidence="14">
    <location>
        <begin position="188"/>
        <end position="206"/>
    </location>
</feature>
<evidence type="ECO:0000256" key="7">
    <source>
        <dbReference type="ARBA" id="ARBA00022729"/>
    </source>
</evidence>
<dbReference type="FunFam" id="2.60.40.1220:FF:000001">
    <property type="entry name" value="CopC domain-containing protein YobA"/>
    <property type="match status" value="1"/>
</dbReference>
<dbReference type="GO" id="GO:0006825">
    <property type="term" value="P:copper ion transport"/>
    <property type="evidence" value="ECO:0007669"/>
    <property type="project" value="InterPro"/>
</dbReference>
<evidence type="ECO:0000256" key="10">
    <source>
        <dbReference type="ARBA" id="ARBA00023008"/>
    </source>
</evidence>
<dbReference type="EMBL" id="BJND01000040">
    <property type="protein sequence ID" value="GEC07518.1"/>
    <property type="molecule type" value="Genomic_DNA"/>
</dbReference>
<keyword evidence="8" id="KW-0574">Periplasm</keyword>
<accession>A0A4Y3VMX5</accession>
<keyword evidence="10" id="KW-0186">Copper</keyword>
<feature type="region of interest" description="Disordered" evidence="13">
    <location>
        <begin position="422"/>
        <end position="460"/>
    </location>
</feature>
<evidence type="ECO:0000256" key="11">
    <source>
        <dbReference type="ARBA" id="ARBA00023136"/>
    </source>
</evidence>
<evidence type="ECO:0000256" key="5">
    <source>
        <dbReference type="ARBA" id="ARBA00022692"/>
    </source>
</evidence>
<dbReference type="OrthoDB" id="5242236at2"/>
<evidence type="ECO:0000259" key="17">
    <source>
        <dbReference type="Pfam" id="PF05425"/>
    </source>
</evidence>
<feature type="domain" description="Copper resistance protein D" evidence="17">
    <location>
        <begin position="341"/>
        <end position="419"/>
    </location>
</feature>
<evidence type="ECO:0000256" key="2">
    <source>
        <dbReference type="ARBA" id="ARBA00004651"/>
    </source>
</evidence>
<dbReference type="Gene3D" id="2.60.40.1220">
    <property type="match status" value="1"/>
</dbReference>
<evidence type="ECO:0000256" key="14">
    <source>
        <dbReference type="SAM" id="Phobius"/>
    </source>
</evidence>
<feature type="transmembrane region" description="Helical" evidence="14">
    <location>
        <begin position="382"/>
        <end position="399"/>
    </location>
</feature>
<evidence type="ECO:0000256" key="3">
    <source>
        <dbReference type="ARBA" id="ARBA00010509"/>
    </source>
</evidence>
<dbReference type="Pfam" id="PF05425">
    <property type="entry name" value="CopD"/>
    <property type="match status" value="1"/>
</dbReference>
<dbReference type="InterPro" id="IPR032694">
    <property type="entry name" value="CopC/D"/>
</dbReference>
<evidence type="ECO:0000256" key="6">
    <source>
        <dbReference type="ARBA" id="ARBA00022723"/>
    </source>
</evidence>
<feature type="transmembrane region" description="Helical" evidence="14">
    <location>
        <begin position="269"/>
        <end position="291"/>
    </location>
</feature>
<evidence type="ECO:0000256" key="9">
    <source>
        <dbReference type="ARBA" id="ARBA00022989"/>
    </source>
</evidence>
<feature type="transmembrane region" description="Helical" evidence="14">
    <location>
        <begin position="311"/>
        <end position="333"/>
    </location>
</feature>
<feature type="signal peptide" evidence="15">
    <location>
        <begin position="1"/>
        <end position="34"/>
    </location>
</feature>
<reference evidence="18 19" key="1">
    <citation type="submission" date="2019-06" db="EMBL/GenBank/DDBJ databases">
        <title>Whole genome shotgun sequence of Streptomyces spinoverrucosus NBRC 14228.</title>
        <authorList>
            <person name="Hosoyama A."/>
            <person name="Uohara A."/>
            <person name="Ohji S."/>
            <person name="Ichikawa N."/>
        </authorList>
    </citation>
    <scope>NUCLEOTIDE SEQUENCE [LARGE SCALE GENOMIC DNA]</scope>
    <source>
        <strain evidence="18 19">NBRC 14228</strain>
    </source>
</reference>
<sequence length="647" mass="66278">MTPTIAPRVRSLVLLLLAAAGLLLGGAAPASAHAALTGSDPQQGAVVDKAPAQVSLTFSETVSLSDDSLQVLDPKGKRADTGEASNVSGTTYAVKLHSGLPDGTYTVAYQVVSADSHPVSGAYTFSIGAPSSTSVSVTEQTAGGGVVGWLYGFGRYVSYAGFILLAGGAAFVLACWPRGSGVRAVQRLVVSGWVTLTAATLGLLLLRGSYTRSGALGEVFDLDLLGQVLQTKTGAALVSRLLLLAAAALFIAVLFGAYDKRDDDEKRDLTFGLALGGGVVAAGIAASWAMAEHASTGLQPGIAMPVDVVHLLAVAAWLGGLSALLVSLYWAPAETPLQASAVRRFSQVAFGSVIALVATGLYQSWRQVGSWSALTGTQYGQLLLVKVGLVVLLVGVAWISRRWTGRLADAVVAGGVGKRRERAEAAARSTSGGGSKGASTSSGGSKGAGPGSGDSKRAAQLARQRAAVDVARQKRERDADPNRYGLRRSVLAEAGVAVVLLAVTTVLTSTEPGRTVEEAEAAAASSSSAAASAAGVVTLDMAFDTGGTDGKGVVRVDIDPARVGGNEMHVYVQRPNGRAFDIPEVKVAFTLESKNIGPLPVTPDHITTGHWSASGVQIPMAGEWKIAVTVRTSDIDQVTISKNAQIG</sequence>
<evidence type="ECO:0000256" key="1">
    <source>
        <dbReference type="ARBA" id="ARBA00004418"/>
    </source>
</evidence>
<proteinExistence type="inferred from homology"/>
<comment type="subcellular location">
    <subcellularLocation>
        <location evidence="2">Cell membrane</location>
        <topology evidence="2">Multi-pass membrane protein</topology>
    </subcellularLocation>
    <subcellularLocation>
        <location evidence="1">Periplasm</location>
    </subcellularLocation>
</comment>
<evidence type="ECO:0000256" key="12">
    <source>
        <dbReference type="ARBA" id="ARBA00070395"/>
    </source>
</evidence>
<evidence type="ECO:0000256" key="4">
    <source>
        <dbReference type="ARBA" id="ARBA00022475"/>
    </source>
</evidence>
<gene>
    <name evidence="18" type="ORF">SSP24_51730</name>
</gene>
<dbReference type="InterPro" id="IPR014755">
    <property type="entry name" value="Cu-Rt/internalin_Ig-like"/>
</dbReference>
<dbReference type="RefSeq" id="WP_141312085.1">
    <property type="nucleotide sequence ID" value="NZ_BJND01000040.1"/>
</dbReference>
<dbReference type="InterPro" id="IPR014756">
    <property type="entry name" value="Ig_E-set"/>
</dbReference>
<evidence type="ECO:0000313" key="18">
    <source>
        <dbReference type="EMBL" id="GEC07518.1"/>
    </source>
</evidence>
<dbReference type="InterPro" id="IPR008457">
    <property type="entry name" value="Cu-R_CopD_dom"/>
</dbReference>